<dbReference type="GO" id="GO:0003682">
    <property type="term" value="F:chromatin binding"/>
    <property type="evidence" value="ECO:0007669"/>
    <property type="project" value="TreeGrafter"/>
</dbReference>
<dbReference type="InterPro" id="IPR032739">
    <property type="entry name" value="MRNIP"/>
</dbReference>
<protein>
    <recommendedName>
        <fullName evidence="1">MRN complex-interacting protein N-terminal domain-containing protein</fullName>
    </recommendedName>
</protein>
<dbReference type="Pfam" id="PF15749">
    <property type="entry name" value="MRNIP"/>
    <property type="match status" value="1"/>
</dbReference>
<dbReference type="GO" id="GO:0007095">
    <property type="term" value="P:mitotic G2 DNA damage checkpoint signaling"/>
    <property type="evidence" value="ECO:0007669"/>
    <property type="project" value="TreeGrafter"/>
</dbReference>
<proteinExistence type="predicted"/>
<dbReference type="GO" id="GO:0005634">
    <property type="term" value="C:nucleus"/>
    <property type="evidence" value="ECO:0007669"/>
    <property type="project" value="TreeGrafter"/>
</dbReference>
<comment type="caution">
    <text evidence="2">The sequence shown here is derived from an EMBL/GenBank/DDBJ whole genome shotgun (WGS) entry which is preliminary data.</text>
</comment>
<name>A0A9D3MUP4_ANGAN</name>
<dbReference type="Proteomes" id="UP001044222">
    <property type="component" value="Unassembled WGS sequence"/>
</dbReference>
<evidence type="ECO:0000259" key="1">
    <source>
        <dbReference type="Pfam" id="PF15749"/>
    </source>
</evidence>
<dbReference type="AlphaFoldDB" id="A0A9D3MUP4"/>
<accession>A0A9D3MUP4</accession>
<evidence type="ECO:0000313" key="3">
    <source>
        <dbReference type="Proteomes" id="UP001044222"/>
    </source>
</evidence>
<reference evidence="2" key="1">
    <citation type="submission" date="2021-01" db="EMBL/GenBank/DDBJ databases">
        <title>A chromosome-scale assembly of European eel, Anguilla anguilla.</title>
        <authorList>
            <person name="Henkel C."/>
            <person name="Jong-Raadsen S.A."/>
            <person name="Dufour S."/>
            <person name="Weltzien F.-A."/>
            <person name="Palstra A.P."/>
            <person name="Pelster B."/>
            <person name="Spaink H.P."/>
            <person name="Van Den Thillart G.E."/>
            <person name="Jansen H."/>
            <person name="Zahm M."/>
            <person name="Klopp C."/>
            <person name="Cedric C."/>
            <person name="Louis A."/>
            <person name="Berthelot C."/>
            <person name="Parey E."/>
            <person name="Roest Crollius H."/>
            <person name="Montfort J."/>
            <person name="Robinson-Rechavi M."/>
            <person name="Bucao C."/>
            <person name="Bouchez O."/>
            <person name="Gislard M."/>
            <person name="Lluch J."/>
            <person name="Milhes M."/>
            <person name="Lampietro C."/>
            <person name="Lopez Roques C."/>
            <person name="Donnadieu C."/>
            <person name="Braasch I."/>
            <person name="Desvignes T."/>
            <person name="Postlethwait J."/>
            <person name="Bobe J."/>
            <person name="Guiguen Y."/>
            <person name="Dirks R."/>
        </authorList>
    </citation>
    <scope>NUCLEOTIDE SEQUENCE</scope>
    <source>
        <strain evidence="2">Tag_6206</strain>
        <tissue evidence="2">Liver</tissue>
    </source>
</reference>
<keyword evidence="3" id="KW-1185">Reference proteome</keyword>
<dbReference type="EMBL" id="JAFIRN010000003">
    <property type="protein sequence ID" value="KAG5853193.1"/>
    <property type="molecule type" value="Genomic_DNA"/>
</dbReference>
<dbReference type="InterPro" id="IPR049472">
    <property type="entry name" value="MRNIP_N"/>
</dbReference>
<gene>
    <name evidence="2" type="ORF">ANANG_G00070470</name>
</gene>
<evidence type="ECO:0000313" key="2">
    <source>
        <dbReference type="EMBL" id="KAG5853193.1"/>
    </source>
</evidence>
<feature type="domain" description="MRN complex-interacting protein N-terminal" evidence="1">
    <location>
        <begin position="7"/>
        <end position="109"/>
    </location>
</feature>
<dbReference type="PANTHER" id="PTHR15863">
    <property type="entry name" value="MRN COMPLEX-INTERACTING PROTEIN"/>
    <property type="match status" value="1"/>
</dbReference>
<dbReference type="PANTHER" id="PTHR15863:SF2">
    <property type="entry name" value="MRN COMPLEX-INTERACTING PROTEIN"/>
    <property type="match status" value="1"/>
</dbReference>
<sequence>MVQEFHVLRCFSCQTFQVHQVKKSKKWNCKMCGEKQSLVKVYGRGSGADCRRHVQKLNSLRGELHEAEHARFSWEPEDEEEELKEEGDEALTCENQQGAAGAVSRWSKYLSGAGGGGA</sequence>
<organism evidence="2 3">
    <name type="scientific">Anguilla anguilla</name>
    <name type="common">European freshwater eel</name>
    <name type="synonym">Muraena anguilla</name>
    <dbReference type="NCBI Taxonomy" id="7936"/>
    <lineage>
        <taxon>Eukaryota</taxon>
        <taxon>Metazoa</taxon>
        <taxon>Chordata</taxon>
        <taxon>Craniata</taxon>
        <taxon>Vertebrata</taxon>
        <taxon>Euteleostomi</taxon>
        <taxon>Actinopterygii</taxon>
        <taxon>Neopterygii</taxon>
        <taxon>Teleostei</taxon>
        <taxon>Anguilliformes</taxon>
        <taxon>Anguillidae</taxon>
        <taxon>Anguilla</taxon>
    </lineage>
</organism>